<dbReference type="EMBL" id="JAFBCF010000001">
    <property type="protein sequence ID" value="MBM7799749.1"/>
    <property type="molecule type" value="Genomic_DNA"/>
</dbReference>
<evidence type="ECO:0000313" key="3">
    <source>
        <dbReference type="Proteomes" id="UP000704762"/>
    </source>
</evidence>
<reference evidence="2 3" key="1">
    <citation type="submission" date="2021-01" db="EMBL/GenBank/DDBJ databases">
        <title>Sequencing the genomes of 1000 actinobacteria strains.</title>
        <authorList>
            <person name="Klenk H.-P."/>
        </authorList>
    </citation>
    <scope>NUCLEOTIDE SEQUENCE [LARGE SCALE GENOMIC DNA]</scope>
    <source>
        <strain evidence="2 3">DSM 18662</strain>
    </source>
</reference>
<comment type="caution">
    <text evidence="2">The sequence shown here is derived from an EMBL/GenBank/DDBJ whole genome shotgun (WGS) entry which is preliminary data.</text>
</comment>
<organism evidence="2 3">
    <name type="scientific">Microlunatus panaciterrae</name>
    <dbReference type="NCBI Taxonomy" id="400768"/>
    <lineage>
        <taxon>Bacteria</taxon>
        <taxon>Bacillati</taxon>
        <taxon>Actinomycetota</taxon>
        <taxon>Actinomycetes</taxon>
        <taxon>Propionibacteriales</taxon>
        <taxon>Propionibacteriaceae</taxon>
        <taxon>Microlunatus</taxon>
    </lineage>
</organism>
<gene>
    <name evidence="2" type="ORF">JOE57_002670</name>
</gene>
<evidence type="ECO:0000256" key="1">
    <source>
        <dbReference type="SAM" id="Phobius"/>
    </source>
</evidence>
<dbReference type="Proteomes" id="UP000704762">
    <property type="component" value="Unassembled WGS sequence"/>
</dbReference>
<feature type="transmembrane region" description="Helical" evidence="1">
    <location>
        <begin position="65"/>
        <end position="84"/>
    </location>
</feature>
<accession>A0ABS2RL58</accession>
<evidence type="ECO:0008006" key="4">
    <source>
        <dbReference type="Google" id="ProtNLM"/>
    </source>
</evidence>
<proteinExistence type="predicted"/>
<keyword evidence="1" id="KW-1133">Transmembrane helix</keyword>
<feature type="transmembrane region" description="Helical" evidence="1">
    <location>
        <begin position="12"/>
        <end position="32"/>
    </location>
</feature>
<feature type="transmembrane region" description="Helical" evidence="1">
    <location>
        <begin position="38"/>
        <end position="58"/>
    </location>
</feature>
<keyword evidence="1" id="KW-0812">Transmembrane</keyword>
<protein>
    <recommendedName>
        <fullName evidence="4">DUF4175 domain-containing protein</fullName>
    </recommendedName>
</protein>
<dbReference type="RefSeq" id="WP_204918706.1">
    <property type="nucleotide sequence ID" value="NZ_BAAAQP010000003.1"/>
</dbReference>
<name>A0ABS2RL58_9ACTN</name>
<sequence>MSEGSFARRARTVAPWLGLVLMLGPLLLYAVSGLVAPGWAVICLLVLWAAAFVCCLLLRRSLPYLVLAMPFILVALWFAVISAGEHWLGWTA</sequence>
<evidence type="ECO:0000313" key="2">
    <source>
        <dbReference type="EMBL" id="MBM7799749.1"/>
    </source>
</evidence>
<keyword evidence="3" id="KW-1185">Reference proteome</keyword>
<keyword evidence="1" id="KW-0472">Membrane</keyword>